<accession>A0A8S0VQZ0</accession>
<feature type="region of interest" description="Disordered" evidence="1">
    <location>
        <begin position="28"/>
        <end position="94"/>
    </location>
</feature>
<gene>
    <name evidence="2" type="ORF">AAE3_LOCUS3950</name>
</gene>
<feature type="compositionally biased region" description="Basic and acidic residues" evidence="1">
    <location>
        <begin position="28"/>
        <end position="64"/>
    </location>
</feature>
<keyword evidence="3" id="KW-1185">Reference proteome</keyword>
<dbReference type="Proteomes" id="UP000467700">
    <property type="component" value="Unassembled WGS sequence"/>
</dbReference>
<feature type="region of interest" description="Disordered" evidence="1">
    <location>
        <begin position="200"/>
        <end position="234"/>
    </location>
</feature>
<protein>
    <submittedName>
        <fullName evidence="2">Uncharacterized protein</fullName>
    </submittedName>
</protein>
<proteinExistence type="predicted"/>
<feature type="compositionally biased region" description="Basic and acidic residues" evidence="1">
    <location>
        <begin position="416"/>
        <end position="438"/>
    </location>
</feature>
<feature type="compositionally biased region" description="Low complexity" evidence="1">
    <location>
        <begin position="201"/>
        <end position="213"/>
    </location>
</feature>
<sequence>MLGIGAAHQQDPNGFAWKQNKDFESLLKRLNEAIPKETPADGKKEDTDWEDAHVEEKDRDEGEKKKKKRKHGNGHGEGDGERDQKKRKDKTETIKVMKVDETVEEKTETVSVQVKTIVPRHRAHRARAIAAKNISSKSASHISEILGIAPSTSTSTREQSVDPSQGKLTDMTDTEGLTIEKITTSTKSVTEYFKEKLLARSTKTSGTSTPSSPAFSNSPADTNDTYDDAYDAPRTGLGASQLRLEIHSETEIEEETRRIGLSKFTSLMSSSFHASTTSYSALSTSFVSSSAPKEEEGIAYISEAEPEPTPTDQKREQEKKRKRGKMDAEACAEFETPDDHATQEKRSKKNKKGKRKAEPEDEEEKDVDKAKKKRHKKEKKEKKQKVEAEVEVQENVDVQAHESDKTLKEKRKHKSERPETQEPDKGTKNSRKEKERHRTSSRGASYITID</sequence>
<dbReference type="AlphaFoldDB" id="A0A8S0VQZ0"/>
<feature type="compositionally biased region" description="Low complexity" evidence="1">
    <location>
        <begin position="274"/>
        <end position="290"/>
    </location>
</feature>
<feature type="region of interest" description="Disordered" evidence="1">
    <location>
        <begin position="274"/>
        <end position="450"/>
    </location>
</feature>
<dbReference type="EMBL" id="CACVBS010000034">
    <property type="protein sequence ID" value="CAA7261645.1"/>
    <property type="molecule type" value="Genomic_DNA"/>
</dbReference>
<feature type="compositionally biased region" description="Polar residues" evidence="1">
    <location>
        <begin position="150"/>
        <end position="167"/>
    </location>
</feature>
<evidence type="ECO:0000313" key="2">
    <source>
        <dbReference type="EMBL" id="CAA7261645.1"/>
    </source>
</evidence>
<comment type="caution">
    <text evidence="2">The sequence shown here is derived from an EMBL/GenBank/DDBJ whole genome shotgun (WGS) entry which is preliminary data.</text>
</comment>
<reference evidence="2 3" key="1">
    <citation type="submission" date="2020-01" db="EMBL/GenBank/DDBJ databases">
        <authorList>
            <person name="Gupta K D."/>
        </authorList>
    </citation>
    <scope>NUCLEOTIDE SEQUENCE [LARGE SCALE GENOMIC DNA]</scope>
</reference>
<feature type="region of interest" description="Disordered" evidence="1">
    <location>
        <begin position="149"/>
        <end position="171"/>
    </location>
</feature>
<evidence type="ECO:0000256" key="1">
    <source>
        <dbReference type="SAM" id="MobiDB-lite"/>
    </source>
</evidence>
<feature type="compositionally biased region" description="Basic and acidic residues" evidence="1">
    <location>
        <begin position="74"/>
        <end position="94"/>
    </location>
</feature>
<feature type="compositionally biased region" description="Basic residues" evidence="1">
    <location>
        <begin position="370"/>
        <end position="383"/>
    </location>
</feature>
<feature type="compositionally biased region" description="Basic residues" evidence="1">
    <location>
        <begin position="346"/>
        <end position="355"/>
    </location>
</feature>
<organism evidence="2 3">
    <name type="scientific">Cyclocybe aegerita</name>
    <name type="common">Black poplar mushroom</name>
    <name type="synonym">Agrocybe aegerita</name>
    <dbReference type="NCBI Taxonomy" id="1973307"/>
    <lineage>
        <taxon>Eukaryota</taxon>
        <taxon>Fungi</taxon>
        <taxon>Dikarya</taxon>
        <taxon>Basidiomycota</taxon>
        <taxon>Agaricomycotina</taxon>
        <taxon>Agaricomycetes</taxon>
        <taxon>Agaricomycetidae</taxon>
        <taxon>Agaricales</taxon>
        <taxon>Agaricineae</taxon>
        <taxon>Bolbitiaceae</taxon>
        <taxon>Cyclocybe</taxon>
    </lineage>
</organism>
<name>A0A8S0VQZ0_CYCAE</name>
<evidence type="ECO:0000313" key="3">
    <source>
        <dbReference type="Proteomes" id="UP000467700"/>
    </source>
</evidence>
<dbReference type="OrthoDB" id="29523at2759"/>